<organism evidence="3 4">
    <name type="scientific">Bathycoccus prasinos</name>
    <dbReference type="NCBI Taxonomy" id="41875"/>
    <lineage>
        <taxon>Eukaryota</taxon>
        <taxon>Viridiplantae</taxon>
        <taxon>Chlorophyta</taxon>
        <taxon>Mamiellophyceae</taxon>
        <taxon>Mamiellales</taxon>
        <taxon>Bathycoccaceae</taxon>
        <taxon>Bathycoccus</taxon>
    </lineage>
</organism>
<feature type="compositionally biased region" description="Basic and acidic residues" evidence="1">
    <location>
        <begin position="455"/>
        <end position="464"/>
    </location>
</feature>
<dbReference type="eggNOG" id="ENOG502QW6P">
    <property type="taxonomic scope" value="Eukaryota"/>
</dbReference>
<feature type="domain" description="MATH" evidence="2">
    <location>
        <begin position="68"/>
        <end position="190"/>
    </location>
</feature>
<dbReference type="PANTHER" id="PTHR47477">
    <property type="entry name" value="TNF RECEPTOR-ASSOCIATED FACTOR HOMOLOG 1A"/>
    <property type="match status" value="1"/>
</dbReference>
<dbReference type="InterPro" id="IPR055327">
    <property type="entry name" value="TRAF1A/B"/>
</dbReference>
<dbReference type="RefSeq" id="XP_007513953.1">
    <property type="nucleotide sequence ID" value="XM_007513891.1"/>
</dbReference>
<dbReference type="AlphaFoldDB" id="K8ESJ5"/>
<dbReference type="SMART" id="SM00061">
    <property type="entry name" value="MATH"/>
    <property type="match status" value="1"/>
</dbReference>
<feature type="compositionally biased region" description="Low complexity" evidence="1">
    <location>
        <begin position="661"/>
        <end position="677"/>
    </location>
</feature>
<dbReference type="Proteomes" id="UP000198341">
    <property type="component" value="Chromosome 3"/>
</dbReference>
<evidence type="ECO:0000313" key="3">
    <source>
        <dbReference type="EMBL" id="CCO15390.1"/>
    </source>
</evidence>
<protein>
    <recommendedName>
        <fullName evidence="2">MATH domain-containing protein</fullName>
    </recommendedName>
</protein>
<feature type="compositionally biased region" description="Basic and acidic residues" evidence="1">
    <location>
        <begin position="362"/>
        <end position="392"/>
    </location>
</feature>
<name>K8ESJ5_9CHLO</name>
<accession>K8ESJ5</accession>
<dbReference type="GeneID" id="19017060"/>
<reference evidence="3 4" key="1">
    <citation type="submission" date="2011-10" db="EMBL/GenBank/DDBJ databases">
        <authorList>
            <person name="Genoscope - CEA"/>
        </authorList>
    </citation>
    <scope>NUCLEOTIDE SEQUENCE [LARGE SCALE GENOMIC DNA]</scope>
    <source>
        <strain evidence="3 4">RCC 1105</strain>
    </source>
</reference>
<evidence type="ECO:0000259" key="2">
    <source>
        <dbReference type="PROSITE" id="PS50144"/>
    </source>
</evidence>
<feature type="compositionally biased region" description="Pro residues" evidence="1">
    <location>
        <begin position="748"/>
        <end position="765"/>
    </location>
</feature>
<feature type="compositionally biased region" description="Pro residues" evidence="1">
    <location>
        <begin position="715"/>
        <end position="729"/>
    </location>
</feature>
<dbReference type="InterPro" id="IPR008974">
    <property type="entry name" value="TRAF-like"/>
</dbReference>
<sequence>MSSSGTRKREEMLDADGNAIVDGVLTPTPDSPADSEWRSRAGPLDVNSGNGGPWKQEDCSGPQPADMYGKFTWKIENFSEISKRELRSKCFEVGGYKWYILVYPQGCDVHNHLSLFLCVADYDKLLPGWSHFAQFTIAVVNKDPKKSKYSDTLHRFCKKEHDWGWKKFMELGKVLDGFTVADTLVIKAQVQVIHEKIARPFRCLDPQYRRELVRVYLTNVEGICRRFLEEKREKLYALRKDPEKWENLRNFWNNRTLAEKTHLASEKADDLLKGIVKRFFNEKEVTSTLVMDALYCGCRALDAGSTSVADAVKASANSSYGSAALSIATNTCVLTGDLVCALERAADGTAFDVDDIDLDDSSEGRSSKRSKLGEDSSKDDSKKDNDSKDATKKKAGFSAADAVERDEHRLAELGRRTIEMYVLSRVFNERVEVAFREAEALMRQEALIAEEEEAERLAAEENEKKHSKKQKQKERQRLKKLAEDEERARLEKEEAEKKAAIEAEKEAEREKQRAIKRAQDEELRKKQEEEQRIKDEKEREAREKREAIQRQKDEEKAKKKAEKEKAEAEKRKAREEVEAKERKENKDTTSKSDSPASKAGKGADKSIPTPNSAGGSPGGSSSEPPLVRELRGRISALESALAEKAAEVVRLRRDLSQYQQGSPPASSGKGSDSKAASIPRVGSGSISGEKPTAAAVAAGAPAVSAATVAGSGGPGAPPLPPGPPPPPVTPAIAVAAGGSASEGDRSVPMPPSGPPPPPRGPPPPTSLVKGVAQMSVSENGAAPAPPAPGSFAQAANAGGAAPPSGANGARPAAWMQQQQGQPPVPPVPGQQEDNFPHFGMIENLLGDLGDDFD</sequence>
<keyword evidence="4" id="KW-1185">Reference proteome</keyword>
<gene>
    <name evidence="3" type="ORF">Bathy03g05230</name>
</gene>
<feature type="region of interest" description="Disordered" evidence="1">
    <location>
        <begin position="655"/>
        <end position="853"/>
    </location>
</feature>
<feature type="region of interest" description="Disordered" evidence="1">
    <location>
        <begin position="1"/>
        <end position="60"/>
    </location>
</feature>
<dbReference type="Gene3D" id="2.60.210.10">
    <property type="entry name" value="Apoptosis, Tumor Necrosis Factor Receptor Associated Protein 2, Chain A"/>
    <property type="match status" value="1"/>
</dbReference>
<dbReference type="STRING" id="41875.K8ESJ5"/>
<proteinExistence type="predicted"/>
<dbReference type="SUPFAM" id="SSF49599">
    <property type="entry name" value="TRAF domain-like"/>
    <property type="match status" value="1"/>
</dbReference>
<dbReference type="OrthoDB" id="660257at2759"/>
<dbReference type="EMBL" id="FO082276">
    <property type="protein sequence ID" value="CCO15390.1"/>
    <property type="molecule type" value="Genomic_DNA"/>
</dbReference>
<feature type="compositionally biased region" description="Low complexity" evidence="1">
    <location>
        <begin position="691"/>
        <end position="709"/>
    </location>
</feature>
<feature type="compositionally biased region" description="Low complexity" evidence="1">
    <location>
        <begin position="608"/>
        <end position="625"/>
    </location>
</feature>
<dbReference type="PROSITE" id="PS50144">
    <property type="entry name" value="MATH"/>
    <property type="match status" value="1"/>
</dbReference>
<dbReference type="Pfam" id="PF22486">
    <property type="entry name" value="MATH_2"/>
    <property type="match status" value="1"/>
</dbReference>
<dbReference type="KEGG" id="bpg:Bathy03g05230"/>
<feature type="compositionally biased region" description="Basic residues" evidence="1">
    <location>
        <begin position="465"/>
        <end position="479"/>
    </location>
</feature>
<dbReference type="InterPro" id="IPR002083">
    <property type="entry name" value="MATH/TRAF_dom"/>
</dbReference>
<evidence type="ECO:0000313" key="4">
    <source>
        <dbReference type="Proteomes" id="UP000198341"/>
    </source>
</evidence>
<feature type="region of interest" description="Disordered" evidence="1">
    <location>
        <begin position="360"/>
        <end position="401"/>
    </location>
</feature>
<feature type="compositionally biased region" description="Basic and acidic residues" evidence="1">
    <location>
        <begin position="480"/>
        <end position="590"/>
    </location>
</feature>
<feature type="compositionally biased region" description="Low complexity" evidence="1">
    <location>
        <begin position="789"/>
        <end position="821"/>
    </location>
</feature>
<evidence type="ECO:0000256" key="1">
    <source>
        <dbReference type="SAM" id="MobiDB-lite"/>
    </source>
</evidence>
<dbReference type="CDD" id="cd00121">
    <property type="entry name" value="MATH"/>
    <property type="match status" value="1"/>
</dbReference>
<dbReference type="PANTHER" id="PTHR47477:SF8">
    <property type="entry name" value="TNF RECEPTOR-ASSOCIATED FACTOR HOMOLOG 1A"/>
    <property type="match status" value="1"/>
</dbReference>
<feature type="region of interest" description="Disordered" evidence="1">
    <location>
        <begin position="454"/>
        <end position="630"/>
    </location>
</feature>